<evidence type="ECO:0000256" key="8">
    <source>
        <dbReference type="PROSITE-ProRule" id="PRU00169"/>
    </source>
</evidence>
<evidence type="ECO:0000256" key="1">
    <source>
        <dbReference type="ARBA" id="ARBA00004496"/>
    </source>
</evidence>
<evidence type="ECO:0000256" key="5">
    <source>
        <dbReference type="ARBA" id="ARBA00023015"/>
    </source>
</evidence>
<dbReference type="EMBL" id="JBHTIU010000005">
    <property type="protein sequence ID" value="MFD0867879.1"/>
    <property type="molecule type" value="Genomic_DNA"/>
</dbReference>
<keyword evidence="2" id="KW-0963">Cytoplasm</keyword>
<comment type="subcellular location">
    <subcellularLocation>
        <location evidence="1">Cytoplasm</location>
    </subcellularLocation>
</comment>
<dbReference type="Gene3D" id="1.10.10.60">
    <property type="entry name" value="Homeodomain-like"/>
    <property type="match status" value="2"/>
</dbReference>
<dbReference type="Pfam" id="PF00072">
    <property type="entry name" value="Response_reg"/>
    <property type="match status" value="1"/>
</dbReference>
<proteinExistence type="predicted"/>
<dbReference type="PANTHER" id="PTHR42713">
    <property type="entry name" value="HISTIDINE KINASE-RELATED"/>
    <property type="match status" value="1"/>
</dbReference>
<dbReference type="InterPro" id="IPR011006">
    <property type="entry name" value="CheY-like_superfamily"/>
</dbReference>
<comment type="caution">
    <text evidence="11">The sequence shown here is derived from an EMBL/GenBank/DDBJ whole genome shotgun (WGS) entry which is preliminary data.</text>
</comment>
<evidence type="ECO:0000256" key="3">
    <source>
        <dbReference type="ARBA" id="ARBA00022553"/>
    </source>
</evidence>
<feature type="modified residue" description="4-aspartylphosphate" evidence="8">
    <location>
        <position position="55"/>
    </location>
</feature>
<dbReference type="SMART" id="SM00342">
    <property type="entry name" value="HTH_ARAC"/>
    <property type="match status" value="1"/>
</dbReference>
<keyword evidence="6" id="KW-0238">DNA-binding</keyword>
<evidence type="ECO:0000256" key="6">
    <source>
        <dbReference type="ARBA" id="ARBA00023125"/>
    </source>
</evidence>
<protein>
    <submittedName>
        <fullName evidence="11">Response regulator</fullName>
    </submittedName>
</protein>
<organism evidence="11 12">
    <name type="scientific">Paenibacillus residui</name>
    <dbReference type="NCBI Taxonomy" id="629724"/>
    <lineage>
        <taxon>Bacteria</taxon>
        <taxon>Bacillati</taxon>
        <taxon>Bacillota</taxon>
        <taxon>Bacilli</taxon>
        <taxon>Bacillales</taxon>
        <taxon>Paenibacillaceae</taxon>
        <taxon>Paenibacillus</taxon>
    </lineage>
</organism>
<sequence length="435" mass="49490">MYTILIVDDEWLVREGLKQTIPWEEIGCRLIGEAANGQAGWQMIERLKPDILLTDIRMPGCDGLELARRAGEAYPHTKIVFLTGFDEFAYAQQAIKLGAADFVLKPTDPDELMRTIGRVIRQIEAEREQQEYAKRLELKIESSQPLLLAKLLHDFMLDSATEREAELLKELLGDRVNEVFASFQVAIVEWEPDSTQEDRLPWTAALEPLMQALDGWSPVAGSSGAASIVSDAGYCTETGSLRLFMHEHRLAVLLACPSAGWREQAAGLIAACRDQGWSVAVGISGTHRHYHSLAAAYHEAEVALQQKEYIGYNRIICYEELDQLIVKEKYGLDTIEQYIREHYDKDISLQDVAASVHMSESYFSRIFKKYSGVSFIEYVTQLRLEKAKQLLLRPDAKIYEVSLAVGYQDARYFSQLFRKWTGETPTEFRRRMGLH</sequence>
<evidence type="ECO:0000256" key="2">
    <source>
        <dbReference type="ARBA" id="ARBA00022490"/>
    </source>
</evidence>
<evidence type="ECO:0000313" key="11">
    <source>
        <dbReference type="EMBL" id="MFD0867879.1"/>
    </source>
</evidence>
<dbReference type="InterPro" id="IPR020449">
    <property type="entry name" value="Tscrpt_reg_AraC-type_HTH"/>
</dbReference>
<dbReference type="SUPFAM" id="SSF46689">
    <property type="entry name" value="Homeodomain-like"/>
    <property type="match status" value="2"/>
</dbReference>
<evidence type="ECO:0000313" key="12">
    <source>
        <dbReference type="Proteomes" id="UP001597120"/>
    </source>
</evidence>
<dbReference type="SMART" id="SM00448">
    <property type="entry name" value="REC"/>
    <property type="match status" value="1"/>
</dbReference>
<dbReference type="InterPro" id="IPR018062">
    <property type="entry name" value="HTH_AraC-typ_CS"/>
</dbReference>
<dbReference type="RefSeq" id="WP_379285675.1">
    <property type="nucleotide sequence ID" value="NZ_JBHTIU010000005.1"/>
</dbReference>
<dbReference type="Proteomes" id="UP001597120">
    <property type="component" value="Unassembled WGS sequence"/>
</dbReference>
<gene>
    <name evidence="11" type="ORF">ACFQ03_01780</name>
</gene>
<evidence type="ECO:0000256" key="7">
    <source>
        <dbReference type="ARBA" id="ARBA00023163"/>
    </source>
</evidence>
<keyword evidence="3 8" id="KW-0597">Phosphoprotein</keyword>
<dbReference type="PRINTS" id="PR00032">
    <property type="entry name" value="HTHARAC"/>
</dbReference>
<keyword evidence="5" id="KW-0805">Transcription regulation</keyword>
<dbReference type="PROSITE" id="PS50110">
    <property type="entry name" value="RESPONSE_REGULATORY"/>
    <property type="match status" value="1"/>
</dbReference>
<keyword evidence="7" id="KW-0804">Transcription</keyword>
<evidence type="ECO:0000259" key="9">
    <source>
        <dbReference type="PROSITE" id="PS01124"/>
    </source>
</evidence>
<dbReference type="Gene3D" id="3.40.50.2300">
    <property type="match status" value="1"/>
</dbReference>
<reference evidence="12" key="1">
    <citation type="journal article" date="2019" name="Int. J. Syst. Evol. Microbiol.">
        <title>The Global Catalogue of Microorganisms (GCM) 10K type strain sequencing project: providing services to taxonomists for standard genome sequencing and annotation.</title>
        <authorList>
            <consortium name="The Broad Institute Genomics Platform"/>
            <consortium name="The Broad Institute Genome Sequencing Center for Infectious Disease"/>
            <person name="Wu L."/>
            <person name="Ma J."/>
        </authorList>
    </citation>
    <scope>NUCLEOTIDE SEQUENCE [LARGE SCALE GENOMIC DNA]</scope>
    <source>
        <strain evidence="12">CCUG 57263</strain>
    </source>
</reference>
<dbReference type="SUPFAM" id="SSF52172">
    <property type="entry name" value="CheY-like"/>
    <property type="match status" value="1"/>
</dbReference>
<feature type="domain" description="Response regulatory" evidence="10">
    <location>
        <begin position="3"/>
        <end position="120"/>
    </location>
</feature>
<name>A0ABW3D594_9BACL</name>
<dbReference type="InterPro" id="IPR018060">
    <property type="entry name" value="HTH_AraC"/>
</dbReference>
<dbReference type="PROSITE" id="PS00041">
    <property type="entry name" value="HTH_ARAC_FAMILY_1"/>
    <property type="match status" value="1"/>
</dbReference>
<dbReference type="Pfam" id="PF12833">
    <property type="entry name" value="HTH_18"/>
    <property type="match status" value="1"/>
</dbReference>
<dbReference type="InterPro" id="IPR051552">
    <property type="entry name" value="HptR"/>
</dbReference>
<dbReference type="CDD" id="cd17536">
    <property type="entry name" value="REC_YesN-like"/>
    <property type="match status" value="1"/>
</dbReference>
<dbReference type="InterPro" id="IPR001789">
    <property type="entry name" value="Sig_transdc_resp-reg_receiver"/>
</dbReference>
<evidence type="ECO:0000256" key="4">
    <source>
        <dbReference type="ARBA" id="ARBA00023012"/>
    </source>
</evidence>
<dbReference type="PANTHER" id="PTHR42713:SF3">
    <property type="entry name" value="TRANSCRIPTIONAL REGULATORY PROTEIN HPTR"/>
    <property type="match status" value="1"/>
</dbReference>
<keyword evidence="4" id="KW-0902">Two-component regulatory system</keyword>
<dbReference type="InterPro" id="IPR009057">
    <property type="entry name" value="Homeodomain-like_sf"/>
</dbReference>
<accession>A0ABW3D594</accession>
<dbReference type="PROSITE" id="PS01124">
    <property type="entry name" value="HTH_ARAC_FAMILY_2"/>
    <property type="match status" value="1"/>
</dbReference>
<feature type="domain" description="HTH araC/xylS-type" evidence="9">
    <location>
        <begin position="333"/>
        <end position="431"/>
    </location>
</feature>
<evidence type="ECO:0000259" key="10">
    <source>
        <dbReference type="PROSITE" id="PS50110"/>
    </source>
</evidence>
<keyword evidence="12" id="KW-1185">Reference proteome</keyword>